<keyword evidence="2" id="KW-1185">Reference proteome</keyword>
<evidence type="ECO:0000313" key="1">
    <source>
        <dbReference type="EMBL" id="KNC81297.1"/>
    </source>
</evidence>
<reference evidence="1 2" key="1">
    <citation type="submission" date="2011-02" db="EMBL/GenBank/DDBJ databases">
        <title>The Genome Sequence of Sphaeroforma arctica JP610.</title>
        <authorList>
            <consortium name="The Broad Institute Genome Sequencing Platform"/>
            <person name="Russ C."/>
            <person name="Cuomo C."/>
            <person name="Young S.K."/>
            <person name="Zeng Q."/>
            <person name="Gargeya S."/>
            <person name="Alvarado L."/>
            <person name="Berlin A."/>
            <person name="Chapman S.B."/>
            <person name="Chen Z."/>
            <person name="Freedman E."/>
            <person name="Gellesch M."/>
            <person name="Goldberg J."/>
            <person name="Griggs A."/>
            <person name="Gujja S."/>
            <person name="Heilman E."/>
            <person name="Heiman D."/>
            <person name="Howarth C."/>
            <person name="Mehta T."/>
            <person name="Neiman D."/>
            <person name="Pearson M."/>
            <person name="Roberts A."/>
            <person name="Saif S."/>
            <person name="Shea T."/>
            <person name="Shenoy N."/>
            <person name="Sisk P."/>
            <person name="Stolte C."/>
            <person name="Sykes S."/>
            <person name="White J."/>
            <person name="Yandava C."/>
            <person name="Burger G."/>
            <person name="Gray M.W."/>
            <person name="Holland P.W.H."/>
            <person name="King N."/>
            <person name="Lang F.B.F."/>
            <person name="Roger A.J."/>
            <person name="Ruiz-Trillo I."/>
            <person name="Haas B."/>
            <person name="Nusbaum C."/>
            <person name="Birren B."/>
        </authorList>
    </citation>
    <scope>NUCLEOTIDE SEQUENCE [LARGE SCALE GENOMIC DNA]</scope>
    <source>
        <strain evidence="1 2">JP610</strain>
    </source>
</reference>
<evidence type="ECO:0000313" key="2">
    <source>
        <dbReference type="Proteomes" id="UP000054560"/>
    </source>
</evidence>
<dbReference type="Proteomes" id="UP000054560">
    <property type="component" value="Unassembled WGS sequence"/>
</dbReference>
<organism evidence="1 2">
    <name type="scientific">Sphaeroforma arctica JP610</name>
    <dbReference type="NCBI Taxonomy" id="667725"/>
    <lineage>
        <taxon>Eukaryota</taxon>
        <taxon>Ichthyosporea</taxon>
        <taxon>Ichthyophonida</taxon>
        <taxon>Sphaeroforma</taxon>
    </lineage>
</organism>
<sequence>MSLMTAEPELIMELHEDLAHVGYKCLADFYCKVTNDDVSEMQVRRIVQTCRACALMRKDSSKALPSVVKDAERFMERVHMDVFYVSYNEKTGIRRIGVHVYYTTVERHETNRNLKDRLKKSMASLNSNKELWEIILAYNRTIYSGSELSPVEMLFRREDGTSWRILEMARSNLQKAQQKRIANAEVHATNPSP</sequence>
<dbReference type="EMBL" id="KQ242048">
    <property type="protein sequence ID" value="KNC81297.1"/>
    <property type="molecule type" value="Genomic_DNA"/>
</dbReference>
<proteinExistence type="predicted"/>
<gene>
    <name evidence="1" type="ORF">SARC_06367</name>
</gene>
<dbReference type="GeneID" id="25906871"/>
<name>A0A0L0FWU1_9EUKA</name>
<protein>
    <submittedName>
        <fullName evidence="1">Uncharacterized protein</fullName>
    </submittedName>
</protein>
<dbReference type="RefSeq" id="XP_014155199.1">
    <property type="nucleotide sequence ID" value="XM_014299724.1"/>
</dbReference>
<accession>A0A0L0FWU1</accession>
<dbReference type="AlphaFoldDB" id="A0A0L0FWU1"/>